<evidence type="ECO:0000313" key="1">
    <source>
        <dbReference type="EMBL" id="WTZ06879.1"/>
    </source>
</evidence>
<dbReference type="Pfam" id="PF08974">
    <property type="entry name" value="DUF1877"/>
    <property type="match status" value="1"/>
</dbReference>
<name>A0AAU3HRU3_9ACTN</name>
<reference evidence="1" key="1">
    <citation type="submission" date="2022-10" db="EMBL/GenBank/DDBJ databases">
        <title>The complete genomes of actinobacterial strains from the NBC collection.</title>
        <authorList>
            <person name="Joergensen T.S."/>
            <person name="Alvarez Arevalo M."/>
            <person name="Sterndorff E.B."/>
            <person name="Faurdal D."/>
            <person name="Vuksanovic O."/>
            <person name="Mourched A.-S."/>
            <person name="Charusanti P."/>
            <person name="Shaw S."/>
            <person name="Blin K."/>
            <person name="Weber T."/>
        </authorList>
    </citation>
    <scope>NUCLEOTIDE SEQUENCE</scope>
    <source>
        <strain evidence="1">NBC_01393</strain>
    </source>
</reference>
<dbReference type="EMBL" id="CP109546">
    <property type="protein sequence ID" value="WTZ06879.1"/>
    <property type="molecule type" value="Genomic_DNA"/>
</dbReference>
<sequence length="167" mass="18612">MSFHMHLRAVQNSGVRLSYAWLEEFMGAAWDWDVHQAEYDAGIAESIEKDFSSVHELYEAGSGLSEGRGGAWELPVYGGDIVCHPEDEQPPFVHLTPAAVRRASVFLTDVSFDVLWETAGPKLHATFGPGWAEEDVRGIYVQHHADLRAFYQRAAVAGSAVVKAFWY</sequence>
<dbReference type="InterPro" id="IPR015068">
    <property type="entry name" value="DUF1877"/>
</dbReference>
<proteinExistence type="predicted"/>
<organism evidence="1">
    <name type="scientific">Streptomyces sp. NBC_01393</name>
    <dbReference type="NCBI Taxonomy" id="2903851"/>
    <lineage>
        <taxon>Bacteria</taxon>
        <taxon>Bacillati</taxon>
        <taxon>Actinomycetota</taxon>
        <taxon>Actinomycetes</taxon>
        <taxon>Kitasatosporales</taxon>
        <taxon>Streptomycetaceae</taxon>
        <taxon>Streptomyces</taxon>
    </lineage>
</organism>
<gene>
    <name evidence="1" type="ORF">OG699_01940</name>
</gene>
<dbReference type="AlphaFoldDB" id="A0AAU3HRU3"/>
<dbReference type="Gene3D" id="3.40.1760.10">
    <property type="entry name" value="YfbM-like super family"/>
    <property type="match status" value="1"/>
</dbReference>
<dbReference type="InterPro" id="IPR035944">
    <property type="entry name" value="YfbM-like_sf"/>
</dbReference>
<protein>
    <submittedName>
        <fullName evidence="1">YfbM family protein</fullName>
    </submittedName>
</protein>
<accession>A0AAU3HRU3</accession>